<dbReference type="InterPro" id="IPR024559">
    <property type="entry name" value="DUF3846"/>
</dbReference>
<dbReference type="InterPro" id="IPR009000">
    <property type="entry name" value="Transl_B-barrel_sf"/>
</dbReference>
<dbReference type="STRING" id="1121306.SAMN02745196_01298"/>
<dbReference type="AlphaFoldDB" id="A0A1M5VHS6"/>
<gene>
    <name evidence="2" type="ORF">SAMN02745196_01298</name>
</gene>
<name>A0A1M5VHS6_9CLOT</name>
<feature type="domain" description="DUF3846" evidence="1">
    <location>
        <begin position="1"/>
        <end position="97"/>
    </location>
</feature>
<proteinExistence type="predicted"/>
<dbReference type="Proteomes" id="UP000184526">
    <property type="component" value="Unassembled WGS sequence"/>
</dbReference>
<dbReference type="SUPFAM" id="SSF50447">
    <property type="entry name" value="Translation proteins"/>
    <property type="match status" value="1"/>
</dbReference>
<dbReference type="Gene3D" id="2.40.30.10">
    <property type="entry name" value="Translation factors"/>
    <property type="match status" value="1"/>
</dbReference>
<dbReference type="Pfam" id="PF12957">
    <property type="entry name" value="DUF3846"/>
    <property type="match status" value="1"/>
</dbReference>
<dbReference type="RefSeq" id="WP_072831204.1">
    <property type="nucleotide sequence ID" value="NZ_FQXP01000004.1"/>
</dbReference>
<accession>A0A1M5VHS6</accession>
<evidence type="ECO:0000313" key="3">
    <source>
        <dbReference type="Proteomes" id="UP000184526"/>
    </source>
</evidence>
<evidence type="ECO:0000313" key="2">
    <source>
        <dbReference type="EMBL" id="SHH74624.1"/>
    </source>
</evidence>
<organism evidence="2 3">
    <name type="scientific">Clostridium collagenovorans DSM 3089</name>
    <dbReference type="NCBI Taxonomy" id="1121306"/>
    <lineage>
        <taxon>Bacteria</taxon>
        <taxon>Bacillati</taxon>
        <taxon>Bacillota</taxon>
        <taxon>Clostridia</taxon>
        <taxon>Eubacteriales</taxon>
        <taxon>Clostridiaceae</taxon>
        <taxon>Clostridium</taxon>
    </lineage>
</organism>
<keyword evidence="3" id="KW-1185">Reference proteome</keyword>
<reference evidence="2 3" key="1">
    <citation type="submission" date="2016-11" db="EMBL/GenBank/DDBJ databases">
        <authorList>
            <person name="Jaros S."/>
            <person name="Januszkiewicz K."/>
            <person name="Wedrychowicz H."/>
        </authorList>
    </citation>
    <scope>NUCLEOTIDE SEQUENCE [LARGE SCALE GENOMIC DNA]</scope>
    <source>
        <strain evidence="2 3">DSM 3089</strain>
    </source>
</reference>
<evidence type="ECO:0000259" key="1">
    <source>
        <dbReference type="Pfam" id="PF12957"/>
    </source>
</evidence>
<sequence>MRVLVLKPKEKLQLLDIDNNLGTMEKILGGLTIQYVEIGNKIGVIHNYSRDLKKNIEIPGGFLNGKSKTFSGTIVFASIYNDGKNIEGLDEKQIEYINMIIKNSYIYEEENYVNGKEVFYDNIKKSIEDIYMREDLKAKSVEMYLYDKFSLAINDVPHMVLIGDLLKGTLKVGDEVTIVSKNKVFKSILLGIEKNRELHESIESCEDIGLIFKGKEEEFEFFKESGYLFVI</sequence>
<dbReference type="EMBL" id="FQXP01000004">
    <property type="protein sequence ID" value="SHH74624.1"/>
    <property type="molecule type" value="Genomic_DNA"/>
</dbReference>
<protein>
    <recommendedName>
        <fullName evidence="1">DUF3846 domain-containing protein</fullName>
    </recommendedName>
</protein>